<dbReference type="PANTHER" id="PTHR35039:SF3">
    <property type="entry name" value="3-KETO-L-GULONATE-6-PHOSPHATE DECARBOXYLASE SGBH-RELATED"/>
    <property type="match status" value="1"/>
</dbReference>
<keyword evidence="1" id="KW-0456">Lyase</keyword>
<proteinExistence type="predicted"/>
<dbReference type="OrthoDB" id="43475at2"/>
<name>A0A0F4LM63_9LACO</name>
<feature type="domain" description="Orotidine 5'-phosphate decarboxylase" evidence="2">
    <location>
        <begin position="2"/>
        <end position="202"/>
    </location>
</feature>
<dbReference type="Pfam" id="PF00215">
    <property type="entry name" value="OMPdecase"/>
    <property type="match status" value="1"/>
</dbReference>
<dbReference type="PANTHER" id="PTHR35039">
    <property type="entry name" value="3-KETO-L-GULONATE-6-PHOSPHATE DECARBOXYLASE SGBH-RELATED"/>
    <property type="match status" value="1"/>
</dbReference>
<dbReference type="GO" id="GO:0004590">
    <property type="term" value="F:orotidine-5'-phosphate decarboxylase activity"/>
    <property type="evidence" value="ECO:0007669"/>
    <property type="project" value="InterPro"/>
</dbReference>
<gene>
    <name evidence="3" type="ORF">JF76_02990</name>
</gene>
<protein>
    <submittedName>
        <fullName evidence="3">3-hexulose-6-phosphate synthase</fullName>
    </submittedName>
</protein>
<comment type="caution">
    <text evidence="3">The sequence shown here is derived from an EMBL/GenBank/DDBJ whole genome shotgun (WGS) entry which is preliminary data.</text>
</comment>
<organism evidence="3 4">
    <name type="scientific">Lactobacillus kullabergensis</name>
    <dbReference type="NCBI Taxonomy" id="1218493"/>
    <lineage>
        <taxon>Bacteria</taxon>
        <taxon>Bacillati</taxon>
        <taxon>Bacillota</taxon>
        <taxon>Bacilli</taxon>
        <taxon>Lactobacillales</taxon>
        <taxon>Lactobacillaceae</taxon>
        <taxon>Lactobacillus</taxon>
    </lineage>
</organism>
<dbReference type="Gene3D" id="3.20.20.70">
    <property type="entry name" value="Aldolase class I"/>
    <property type="match status" value="1"/>
</dbReference>
<dbReference type="InterPro" id="IPR011060">
    <property type="entry name" value="RibuloseP-bd_barrel"/>
</dbReference>
<dbReference type="InterPro" id="IPR013785">
    <property type="entry name" value="Aldolase_TIM"/>
</dbReference>
<evidence type="ECO:0000256" key="1">
    <source>
        <dbReference type="ARBA" id="ARBA00023239"/>
    </source>
</evidence>
<accession>A0A0F4LM63</accession>
<dbReference type="SUPFAM" id="SSF51366">
    <property type="entry name" value="Ribulose-phoshate binding barrel"/>
    <property type="match status" value="1"/>
</dbReference>
<dbReference type="Proteomes" id="UP000033533">
    <property type="component" value="Unassembled WGS sequence"/>
</dbReference>
<dbReference type="GO" id="GO:0033982">
    <property type="term" value="F:3-dehydro-L-gulonate-6-phosphate decarboxylase activity"/>
    <property type="evidence" value="ECO:0007669"/>
    <property type="project" value="TreeGrafter"/>
</dbReference>
<dbReference type="InterPro" id="IPR001754">
    <property type="entry name" value="OMPdeCOase_dom"/>
</dbReference>
<dbReference type="GO" id="GO:0006207">
    <property type="term" value="P:'de novo' pyrimidine nucleobase biosynthetic process"/>
    <property type="evidence" value="ECO:0007669"/>
    <property type="project" value="InterPro"/>
</dbReference>
<dbReference type="RefSeq" id="WP_045927511.1">
    <property type="nucleotide sequence ID" value="NZ_JBHSZS010000003.1"/>
</dbReference>
<evidence type="ECO:0000313" key="3">
    <source>
        <dbReference type="EMBL" id="KJY58646.1"/>
    </source>
</evidence>
<reference evidence="3 4" key="1">
    <citation type="submission" date="2014-12" db="EMBL/GenBank/DDBJ databases">
        <title>Comparative genomics of the lactic acid bacteria isolated from the honey bee gut.</title>
        <authorList>
            <person name="Ellegaard K.M."/>
            <person name="Tamarit D."/>
            <person name="Javelind E."/>
            <person name="Olofsson T."/>
            <person name="Andersson S.G."/>
            <person name="Vasquez A."/>
        </authorList>
    </citation>
    <scope>NUCLEOTIDE SEQUENCE [LARGE SCALE GENOMIC DNA]</scope>
    <source>
        <strain evidence="3 4">Biut2</strain>
    </source>
</reference>
<dbReference type="GO" id="GO:0019854">
    <property type="term" value="P:L-ascorbic acid catabolic process"/>
    <property type="evidence" value="ECO:0007669"/>
    <property type="project" value="TreeGrafter"/>
</dbReference>
<dbReference type="SMART" id="SM00934">
    <property type="entry name" value="OMPdecase"/>
    <property type="match status" value="1"/>
</dbReference>
<evidence type="ECO:0000259" key="2">
    <source>
        <dbReference type="SMART" id="SM00934"/>
    </source>
</evidence>
<sequence length="209" mass="22894">MKLQVAIDRVSLADAVQLARKLDGIADIVEFGTSIIKDYGFYEIQAANVNLKHSLLLLDTKTNDEGQYEFEQGFKTGADILTVMGTAGQETLAGVYQIAEQKNKKVLIDLMGMSNKAILEIAKFPNAIYNLHNSHDAGKNTDLTNLVSDFKKNFPAIKNIAVAGSIDLEQAKKLAVQNEVQEVIVGSKIVHSNDPVNEASKFKEIINLC</sequence>
<dbReference type="STRING" id="1218493.JF76_02990"/>
<dbReference type="EMBL" id="JXBY01000006">
    <property type="protein sequence ID" value="KJY58646.1"/>
    <property type="molecule type" value="Genomic_DNA"/>
</dbReference>
<dbReference type="AlphaFoldDB" id="A0A0F4LM63"/>
<dbReference type="PATRIC" id="fig|1218493.3.peg.317"/>
<evidence type="ECO:0000313" key="4">
    <source>
        <dbReference type="Proteomes" id="UP000033533"/>
    </source>
</evidence>
<dbReference type="HOGENOM" id="CLU_081825_1_0_9"/>